<organism evidence="2 3">
    <name type="scientific">Aurantiacibacter zhengii</name>
    <dbReference type="NCBI Taxonomy" id="2307003"/>
    <lineage>
        <taxon>Bacteria</taxon>
        <taxon>Pseudomonadati</taxon>
        <taxon>Pseudomonadota</taxon>
        <taxon>Alphaproteobacteria</taxon>
        <taxon>Sphingomonadales</taxon>
        <taxon>Erythrobacteraceae</taxon>
        <taxon>Aurantiacibacter</taxon>
    </lineage>
</organism>
<gene>
    <name evidence="2" type="ORF">D2V07_05505</name>
</gene>
<keyword evidence="1" id="KW-1133">Transmembrane helix</keyword>
<comment type="caution">
    <text evidence="2">The sequence shown here is derived from an EMBL/GenBank/DDBJ whole genome shotgun (WGS) entry which is preliminary data.</text>
</comment>
<dbReference type="EMBL" id="QXFL01000002">
    <property type="protein sequence ID" value="RIV87785.1"/>
    <property type="molecule type" value="Genomic_DNA"/>
</dbReference>
<feature type="transmembrane region" description="Helical" evidence="1">
    <location>
        <begin position="6"/>
        <end position="26"/>
    </location>
</feature>
<dbReference type="OrthoDB" id="7428745at2"/>
<evidence type="ECO:0008006" key="4">
    <source>
        <dbReference type="Google" id="ProtNLM"/>
    </source>
</evidence>
<evidence type="ECO:0000313" key="3">
    <source>
        <dbReference type="Proteomes" id="UP000286576"/>
    </source>
</evidence>
<accession>A0A418NV30</accession>
<proteinExistence type="predicted"/>
<keyword evidence="1" id="KW-0812">Transmembrane</keyword>
<dbReference type="RefSeq" id="WP_119585543.1">
    <property type="nucleotide sequence ID" value="NZ_CAWODQ010000012.1"/>
</dbReference>
<evidence type="ECO:0000313" key="2">
    <source>
        <dbReference type="EMBL" id="RIV87785.1"/>
    </source>
</evidence>
<evidence type="ECO:0000256" key="1">
    <source>
        <dbReference type="SAM" id="Phobius"/>
    </source>
</evidence>
<protein>
    <recommendedName>
        <fullName evidence="4">Phage shock protein B</fullName>
    </recommendedName>
</protein>
<dbReference type="Proteomes" id="UP000286576">
    <property type="component" value="Unassembled WGS sequence"/>
</dbReference>
<keyword evidence="1" id="KW-0472">Membrane</keyword>
<sequence length="99" mass="11509">MDGDLILIFGFILSLLLVILPFAYIVNKRVNEHEERKLEIKARIEEAKAQQAMNGRQLSDDMEDRMRVLERIVTDPGADLSRQIEELRADRSAREERIS</sequence>
<keyword evidence="3" id="KW-1185">Reference proteome</keyword>
<dbReference type="AlphaFoldDB" id="A0A418NV30"/>
<name>A0A418NV30_9SPHN</name>
<reference evidence="2 3" key="1">
    <citation type="submission" date="2018-08" db="EMBL/GenBank/DDBJ databases">
        <title>Erythrobacter zhengii sp.nov., a bacterium isolated from deep-sea sediment.</title>
        <authorList>
            <person name="Fang C."/>
            <person name="Wu Y.-H."/>
            <person name="Sun C."/>
            <person name="Wang H."/>
            <person name="Cheng H."/>
            <person name="Meng F.-X."/>
            <person name="Wang C.-S."/>
            <person name="Xu X.-W."/>
        </authorList>
    </citation>
    <scope>NUCLEOTIDE SEQUENCE [LARGE SCALE GENOMIC DNA]</scope>
    <source>
        <strain evidence="2 3">V18</strain>
    </source>
</reference>